<dbReference type="InterPro" id="IPR010323">
    <property type="entry name" value="DUF924"/>
</dbReference>
<comment type="caution">
    <text evidence="1">The sequence shown here is derived from an EMBL/GenBank/DDBJ whole genome shotgun (WGS) entry which is preliminary data.</text>
</comment>
<dbReference type="Proteomes" id="UP001146670">
    <property type="component" value="Unassembled WGS sequence"/>
</dbReference>
<organism evidence="1 2">
    <name type="scientific">Aerococcus kribbianus</name>
    <dbReference type="NCBI Taxonomy" id="2999064"/>
    <lineage>
        <taxon>Bacteria</taxon>
        <taxon>Bacillati</taxon>
        <taxon>Bacillota</taxon>
        <taxon>Bacilli</taxon>
        <taxon>Lactobacillales</taxon>
        <taxon>Aerococcaceae</taxon>
        <taxon>Aerococcus</taxon>
    </lineage>
</organism>
<dbReference type="EMBL" id="JAPRFR010000001">
    <property type="protein sequence ID" value="MCZ0725164.1"/>
    <property type="molecule type" value="Genomic_DNA"/>
</dbReference>
<dbReference type="SUPFAM" id="SSF48452">
    <property type="entry name" value="TPR-like"/>
    <property type="match status" value="1"/>
</dbReference>
<proteinExistence type="predicted"/>
<reference evidence="1" key="1">
    <citation type="submission" date="2022-12" db="EMBL/GenBank/DDBJ databases">
        <title>Description and comparative metabolic analysis of Aerococcus sp. nov., isolated from the feces of a pig.</title>
        <authorList>
            <person name="Chang Y.-H."/>
        </authorList>
    </citation>
    <scope>NUCLEOTIDE SEQUENCE</scope>
    <source>
        <strain evidence="1">YH-aer222</strain>
    </source>
</reference>
<evidence type="ECO:0000313" key="2">
    <source>
        <dbReference type="Proteomes" id="UP001146670"/>
    </source>
</evidence>
<accession>A0A9X3FU29</accession>
<name>A0A9X3FU29_9LACT</name>
<dbReference type="RefSeq" id="WP_268751491.1">
    <property type="nucleotide sequence ID" value="NZ_JAPRFQ010000001.1"/>
</dbReference>
<dbReference type="InterPro" id="IPR011990">
    <property type="entry name" value="TPR-like_helical_dom_sf"/>
</dbReference>
<dbReference type="AlphaFoldDB" id="A0A9X3FU29"/>
<gene>
    <name evidence="1" type="ORF">OW157_01105</name>
</gene>
<sequence length="181" mass="21377">MTRVKSQDILDFWFHELDENQHFIKDPSLDQEISDRFLITLQAAKAGELWEWRHDIFGCLAEIILLDQFSRNIYRDQAQAFSSDDMALVLAQSAYLKPDYQTLDKKQQHFLCMPFMHSESLIIHEKWAYPIFKAEFPESLSFEEAHKAQIERFGRYPFRNAALGRQSTTEELDFMANNDAF</sequence>
<keyword evidence="2" id="KW-1185">Reference proteome</keyword>
<dbReference type="Gene3D" id="1.20.58.320">
    <property type="entry name" value="TPR-like"/>
    <property type="match status" value="1"/>
</dbReference>
<dbReference type="Pfam" id="PF06041">
    <property type="entry name" value="DUF924"/>
    <property type="match status" value="1"/>
</dbReference>
<dbReference type="Gene3D" id="1.25.40.10">
    <property type="entry name" value="Tetratricopeptide repeat domain"/>
    <property type="match status" value="1"/>
</dbReference>
<evidence type="ECO:0000313" key="1">
    <source>
        <dbReference type="EMBL" id="MCZ0725164.1"/>
    </source>
</evidence>
<protein>
    <submittedName>
        <fullName evidence="1">DUF924 domain-containing protein</fullName>
    </submittedName>
</protein>